<evidence type="ECO:0000313" key="2">
    <source>
        <dbReference type="EMBL" id="PSU19104.1"/>
    </source>
</evidence>
<gene>
    <name evidence="2" type="ORF">CTM90_03795</name>
</gene>
<dbReference type="Proteomes" id="UP000241404">
    <property type="component" value="Unassembled WGS sequence"/>
</dbReference>
<name>A0ABD6X7J9_PHODM</name>
<protein>
    <recommendedName>
        <fullName evidence="4">Transmembrane protein</fullName>
    </recommendedName>
</protein>
<organism evidence="2 3">
    <name type="scientific">Photobacterium damselae</name>
    <dbReference type="NCBI Taxonomy" id="38293"/>
    <lineage>
        <taxon>Bacteria</taxon>
        <taxon>Pseudomonadati</taxon>
        <taxon>Pseudomonadota</taxon>
        <taxon>Gammaproteobacteria</taxon>
        <taxon>Vibrionales</taxon>
        <taxon>Vibrionaceae</taxon>
        <taxon>Photobacterium</taxon>
    </lineage>
</organism>
<sequence length="133" mass="15082">MVSNKITVNIYICFVFVISFSAFCSSNNTLLGYPDKIINLVNAQIKKGVNFSFNNYVITYSCGGGAICGGVYNPKTKEFVQFPDDYQIDNFKVTFSKNSSEIYFNGSSAIDNKKYKDKCFLFDEHVFLECEKD</sequence>
<evidence type="ECO:0000313" key="3">
    <source>
        <dbReference type="Proteomes" id="UP000241404"/>
    </source>
</evidence>
<proteinExistence type="predicted"/>
<evidence type="ECO:0008006" key="4">
    <source>
        <dbReference type="Google" id="ProtNLM"/>
    </source>
</evidence>
<comment type="caution">
    <text evidence="2">The sequence shown here is derived from an EMBL/GenBank/DDBJ whole genome shotgun (WGS) entry which is preliminary data.</text>
</comment>
<dbReference type="RefSeq" id="WP_065171590.1">
    <property type="nucleotide sequence ID" value="NZ_LZFH01000014.1"/>
</dbReference>
<keyword evidence="1" id="KW-0472">Membrane</keyword>
<accession>A0ABD6X7J9</accession>
<evidence type="ECO:0000256" key="1">
    <source>
        <dbReference type="SAM" id="Phobius"/>
    </source>
</evidence>
<dbReference type="AlphaFoldDB" id="A0ABD6X7J9"/>
<reference evidence="2 3" key="1">
    <citation type="submission" date="2018-03" db="EMBL/GenBank/DDBJ databases">
        <title>Whole genome sequencing of Histamine producing bacteria.</title>
        <authorList>
            <person name="Butler K."/>
        </authorList>
    </citation>
    <scope>NUCLEOTIDE SEQUENCE [LARGE SCALE GENOMIC DNA]</scope>
    <source>
        <strain evidence="2 3">BT-6</strain>
    </source>
</reference>
<dbReference type="EMBL" id="PYMM01000001">
    <property type="protein sequence ID" value="PSU19104.1"/>
    <property type="molecule type" value="Genomic_DNA"/>
</dbReference>
<keyword evidence="1" id="KW-0812">Transmembrane</keyword>
<keyword evidence="1" id="KW-1133">Transmembrane helix</keyword>
<feature type="transmembrane region" description="Helical" evidence="1">
    <location>
        <begin position="6"/>
        <end position="24"/>
    </location>
</feature>